<reference evidence="2" key="1">
    <citation type="submission" date="2011-05" db="EMBL/GenBank/DDBJ databases">
        <title>Insights into the evolution of the great apes provided by the gorilla genome.</title>
        <authorList>
            <person name="Scally A."/>
        </authorList>
    </citation>
    <scope>NUCLEOTIDE SEQUENCE [LARGE SCALE GENOMIC DNA]</scope>
</reference>
<dbReference type="EMBL" id="CABD030067089">
    <property type="status" value="NOT_ANNOTATED_CDS"/>
    <property type="molecule type" value="Genomic_DNA"/>
</dbReference>
<evidence type="ECO:0000313" key="1">
    <source>
        <dbReference type="Ensembl" id="ENSGGOP00000045273.1"/>
    </source>
</evidence>
<accession>A0A2I2ZDC9</accession>
<reference evidence="1" key="4">
    <citation type="submission" date="2025-09" db="UniProtKB">
        <authorList>
            <consortium name="Ensembl"/>
        </authorList>
    </citation>
    <scope>IDENTIFICATION</scope>
</reference>
<reference evidence="1 2" key="2">
    <citation type="journal article" date="2012" name="Nature">
        <title>Insights into hominid evolution from the gorilla genome sequence.</title>
        <authorList>
            <person name="Scally A."/>
            <person name="Dutheil J.Y."/>
            <person name="Hillier L.W."/>
            <person name="Jordan G.E."/>
            <person name="Goodhead I."/>
            <person name="Herrero J."/>
            <person name="Hobolth A."/>
            <person name="Lappalainen T."/>
            <person name="Mailund T."/>
            <person name="Marques-Bonet T."/>
            <person name="McCarthy S."/>
            <person name="Montgomery S.H."/>
            <person name="Schwalie P.C."/>
            <person name="Tang Y.A."/>
            <person name="Ward M.C."/>
            <person name="Xue Y."/>
            <person name="Yngvadottir B."/>
            <person name="Alkan C."/>
            <person name="Andersen L.N."/>
            <person name="Ayub Q."/>
            <person name="Ball E.V."/>
            <person name="Beal K."/>
            <person name="Bradley B.J."/>
            <person name="Chen Y."/>
            <person name="Clee C.M."/>
            <person name="Fitzgerald S."/>
            <person name="Graves T.A."/>
            <person name="Gu Y."/>
            <person name="Heath P."/>
            <person name="Heger A."/>
            <person name="Karakoc E."/>
            <person name="Kolb-Kokocinski A."/>
            <person name="Laird G.K."/>
            <person name="Lunter G."/>
            <person name="Meader S."/>
            <person name="Mort M."/>
            <person name="Mullikin J.C."/>
            <person name="Munch K."/>
            <person name="O'Connor T.D."/>
            <person name="Phillips A.D."/>
            <person name="Prado-Martinez J."/>
            <person name="Rogers A.S."/>
            <person name="Sajjadian S."/>
            <person name="Schmidt D."/>
            <person name="Shaw K."/>
            <person name="Simpson J.T."/>
            <person name="Stenson P.D."/>
            <person name="Turner D.J."/>
            <person name="Vigilant L."/>
            <person name="Vilella A.J."/>
            <person name="Whitener W."/>
            <person name="Zhu B."/>
            <person name="Cooper D.N."/>
            <person name="de Jong P."/>
            <person name="Dermitzakis E.T."/>
            <person name="Eichler E.E."/>
            <person name="Flicek P."/>
            <person name="Goldman N."/>
            <person name="Mundy N.I."/>
            <person name="Ning Z."/>
            <person name="Odom D.T."/>
            <person name="Ponting C.P."/>
            <person name="Quail M.A."/>
            <person name="Ryder O.A."/>
            <person name="Searle S.M."/>
            <person name="Warren W.C."/>
            <person name="Wilson R.K."/>
            <person name="Schierup M.H."/>
            <person name="Rogers J."/>
            <person name="Tyler-Smith C."/>
            <person name="Durbin R."/>
        </authorList>
    </citation>
    <scope>NUCLEOTIDE SEQUENCE [LARGE SCALE GENOMIC DNA]</scope>
</reference>
<reference evidence="1" key="3">
    <citation type="submission" date="2025-08" db="UniProtKB">
        <authorList>
            <consortium name="Ensembl"/>
        </authorList>
    </citation>
    <scope>IDENTIFICATION</scope>
</reference>
<dbReference type="Ensembl" id="ENSGGOT00000046692.1">
    <property type="protein sequence ID" value="ENSGGOP00000045273.1"/>
    <property type="gene ID" value="ENSGGOG00000039090.1"/>
</dbReference>
<evidence type="ECO:0000313" key="2">
    <source>
        <dbReference type="Proteomes" id="UP000001519"/>
    </source>
</evidence>
<proteinExistence type="predicted"/>
<organism evidence="1 2">
    <name type="scientific">Gorilla gorilla gorilla</name>
    <name type="common">Western lowland gorilla</name>
    <dbReference type="NCBI Taxonomy" id="9595"/>
    <lineage>
        <taxon>Eukaryota</taxon>
        <taxon>Metazoa</taxon>
        <taxon>Chordata</taxon>
        <taxon>Craniata</taxon>
        <taxon>Vertebrata</taxon>
        <taxon>Euteleostomi</taxon>
        <taxon>Mammalia</taxon>
        <taxon>Eutheria</taxon>
        <taxon>Euarchontoglires</taxon>
        <taxon>Primates</taxon>
        <taxon>Haplorrhini</taxon>
        <taxon>Catarrhini</taxon>
        <taxon>Hominidae</taxon>
        <taxon>Gorilla</taxon>
    </lineage>
</organism>
<keyword evidence="2" id="KW-1185">Reference proteome</keyword>
<dbReference type="OMA" id="SHWLLIC"/>
<dbReference type="GeneTree" id="ENSGT00910000148843"/>
<name>A0A2I2ZDC9_GORGO</name>
<dbReference type="AlphaFoldDB" id="A0A2I2ZDC9"/>
<dbReference type="InParanoid" id="A0A2I2ZDC9"/>
<protein>
    <submittedName>
        <fullName evidence="1">Uncharacterized protein</fullName>
    </submittedName>
</protein>
<sequence length="75" mass="8040">MNMPPSSPSTTLLAGVLQCSPLQYRVLNLVSHWLLICNGFRSVLMCDSHLVGLLCPGRIIGTALKGSDPQFAEGL</sequence>
<dbReference type="Bgee" id="ENSGGOG00000039090">
    <property type="expression patterns" value="Expressed in frontal cortex and 5 other cell types or tissues"/>
</dbReference>
<dbReference type="Proteomes" id="UP000001519">
    <property type="component" value="Chromosome 9"/>
</dbReference>